<evidence type="ECO:0000256" key="3">
    <source>
        <dbReference type="ARBA" id="ARBA00023163"/>
    </source>
</evidence>
<dbReference type="PROSITE" id="PS01124">
    <property type="entry name" value="HTH_ARAC_FAMILY_2"/>
    <property type="match status" value="1"/>
</dbReference>
<feature type="domain" description="Response regulatory" evidence="6">
    <location>
        <begin position="3"/>
        <end position="120"/>
    </location>
</feature>
<evidence type="ECO:0000313" key="8">
    <source>
        <dbReference type="Proteomes" id="UP000192939"/>
    </source>
</evidence>
<dbReference type="Pfam" id="PF00072">
    <property type="entry name" value="Response_reg"/>
    <property type="match status" value="1"/>
</dbReference>
<dbReference type="RefSeq" id="WP_085278457.1">
    <property type="nucleotide sequence ID" value="NZ_FXAE01000005.1"/>
</dbReference>
<organism evidence="7 8">
    <name type="scientific">Paenibacillus barengoltzii J12</name>
    <dbReference type="NCBI Taxonomy" id="935846"/>
    <lineage>
        <taxon>Bacteria</taxon>
        <taxon>Bacillati</taxon>
        <taxon>Bacillota</taxon>
        <taxon>Bacilli</taxon>
        <taxon>Bacillales</taxon>
        <taxon>Paenibacillaceae</taxon>
        <taxon>Paenibacillus</taxon>
    </lineage>
</organism>
<dbReference type="InterPro" id="IPR018060">
    <property type="entry name" value="HTH_AraC"/>
</dbReference>
<dbReference type="PRINTS" id="PR00032">
    <property type="entry name" value="HTHARAC"/>
</dbReference>
<dbReference type="SMART" id="SM00342">
    <property type="entry name" value="HTH_ARAC"/>
    <property type="match status" value="1"/>
</dbReference>
<dbReference type="CDD" id="cd17536">
    <property type="entry name" value="REC_YesN-like"/>
    <property type="match status" value="1"/>
</dbReference>
<dbReference type="InterPro" id="IPR018062">
    <property type="entry name" value="HTH_AraC-typ_CS"/>
</dbReference>
<keyword evidence="4" id="KW-0597">Phosphoprotein</keyword>
<evidence type="ECO:0000256" key="2">
    <source>
        <dbReference type="ARBA" id="ARBA00023125"/>
    </source>
</evidence>
<sequence>MYSIFLVDDEELELEMMRDIIRWEEMGIYVAGVGINGKDAQEKIQAIQPDIVLTDVQMPFMDGLELAKWVREQYDWMQIVFLTGHDEFSYVKSALHVGAVGYLLKPLDLEEISGVIAQVKQKCEEVRLKYKSVQMTKAKLLKELLHEKSLVRQEQLTVELGKLERGRGASAASYTLALCSVDRCASGSINRGETDVRGEAGSLETAISRLPEVLEDYFHAIRKDAMVATLQEGELAIFIAAEPERGSQPAMTREQWGTLQQTVRGLLRLSVTLAISNEAAELAGIAQLYERVRSLRDERFFLGPGQILFVSDVKPGYRYGELPPFSEQAWMEALQQQRSEEAEAILRDYLMNVRQLRIDKSLVYEWAIDLLDRLEEQIHTPSLNCQAEPVKRAALYQSVYDCQTLQEIEAAIWRAAAHYLELLMERSTDKNAKLVHQVCQIIDNTYHEPITIQSLSSQVYLSPNYLRSIFRDKTGMTIHDYLTRIRLEKAKEMLADPSLKVQDIAQKIGYESTSYFISLFVKNQGVTPNEYRKNL</sequence>
<keyword evidence="1" id="KW-0805">Transcription regulation</keyword>
<dbReference type="EMBL" id="FXAE01000005">
    <property type="protein sequence ID" value="SMF02401.1"/>
    <property type="molecule type" value="Genomic_DNA"/>
</dbReference>
<reference evidence="7 8" key="1">
    <citation type="submission" date="2017-04" db="EMBL/GenBank/DDBJ databases">
        <authorList>
            <person name="Varghese N."/>
            <person name="Submissions S."/>
        </authorList>
    </citation>
    <scope>NUCLEOTIDE SEQUENCE [LARGE SCALE GENOMIC DNA]</scope>
    <source>
        <strain evidence="7 8">J12</strain>
    </source>
</reference>
<dbReference type="InterPro" id="IPR009057">
    <property type="entry name" value="Homeodomain-like_sf"/>
</dbReference>
<dbReference type="Gene3D" id="3.40.50.2300">
    <property type="match status" value="1"/>
</dbReference>
<keyword evidence="3" id="KW-0804">Transcription</keyword>
<evidence type="ECO:0000259" key="6">
    <source>
        <dbReference type="PROSITE" id="PS50110"/>
    </source>
</evidence>
<dbReference type="Gene3D" id="1.10.10.60">
    <property type="entry name" value="Homeodomain-like"/>
    <property type="match status" value="2"/>
</dbReference>
<dbReference type="PROSITE" id="PS50110">
    <property type="entry name" value="RESPONSE_REGULATORY"/>
    <property type="match status" value="1"/>
</dbReference>
<gene>
    <name evidence="7" type="ORF">SAMN02744124_00898</name>
</gene>
<dbReference type="Proteomes" id="UP000192939">
    <property type="component" value="Unassembled WGS sequence"/>
</dbReference>
<accession>A0ABY1LU01</accession>
<evidence type="ECO:0000313" key="7">
    <source>
        <dbReference type="EMBL" id="SMF02401.1"/>
    </source>
</evidence>
<dbReference type="PANTHER" id="PTHR43280">
    <property type="entry name" value="ARAC-FAMILY TRANSCRIPTIONAL REGULATOR"/>
    <property type="match status" value="1"/>
</dbReference>
<dbReference type="SMART" id="SM00448">
    <property type="entry name" value="REC"/>
    <property type="match status" value="1"/>
</dbReference>
<dbReference type="SUPFAM" id="SSF46689">
    <property type="entry name" value="Homeodomain-like"/>
    <property type="match status" value="2"/>
</dbReference>
<comment type="caution">
    <text evidence="7">The sequence shown here is derived from an EMBL/GenBank/DDBJ whole genome shotgun (WGS) entry which is preliminary data.</text>
</comment>
<dbReference type="SUPFAM" id="SSF52172">
    <property type="entry name" value="CheY-like"/>
    <property type="match status" value="1"/>
</dbReference>
<dbReference type="PANTHER" id="PTHR43280:SF10">
    <property type="entry name" value="REGULATORY PROTEIN POCR"/>
    <property type="match status" value="1"/>
</dbReference>
<keyword evidence="8" id="KW-1185">Reference proteome</keyword>
<keyword evidence="2" id="KW-0238">DNA-binding</keyword>
<dbReference type="Pfam" id="PF12833">
    <property type="entry name" value="HTH_18"/>
    <property type="match status" value="1"/>
</dbReference>
<evidence type="ECO:0000259" key="5">
    <source>
        <dbReference type="PROSITE" id="PS01124"/>
    </source>
</evidence>
<dbReference type="InterPro" id="IPR001789">
    <property type="entry name" value="Sig_transdc_resp-reg_receiver"/>
</dbReference>
<dbReference type="PROSITE" id="PS00041">
    <property type="entry name" value="HTH_ARAC_FAMILY_1"/>
    <property type="match status" value="1"/>
</dbReference>
<dbReference type="InterPro" id="IPR020449">
    <property type="entry name" value="Tscrpt_reg_AraC-type_HTH"/>
</dbReference>
<protein>
    <submittedName>
        <fullName evidence="7">Two-component system, response regulator YesN</fullName>
    </submittedName>
</protein>
<evidence type="ECO:0000256" key="4">
    <source>
        <dbReference type="PROSITE-ProRule" id="PRU00169"/>
    </source>
</evidence>
<evidence type="ECO:0000256" key="1">
    <source>
        <dbReference type="ARBA" id="ARBA00023015"/>
    </source>
</evidence>
<dbReference type="InterPro" id="IPR011006">
    <property type="entry name" value="CheY-like_superfamily"/>
</dbReference>
<feature type="domain" description="HTH araC/xylS-type" evidence="5">
    <location>
        <begin position="436"/>
        <end position="534"/>
    </location>
</feature>
<proteinExistence type="predicted"/>
<feature type="modified residue" description="4-aspartylphosphate" evidence="4">
    <location>
        <position position="55"/>
    </location>
</feature>
<name>A0ABY1LU01_9BACL</name>